<dbReference type="InterPro" id="IPR050834">
    <property type="entry name" value="Glycosyltransf_2"/>
</dbReference>
<dbReference type="AlphaFoldDB" id="A0A1V4SMF4"/>
<gene>
    <name evidence="2" type="primary">kfoC_1</name>
    <name evidence="2" type="ORF">CLHUN_12360</name>
</gene>
<proteinExistence type="predicted"/>
<comment type="caution">
    <text evidence="2">The sequence shown here is derived from an EMBL/GenBank/DDBJ whole genome shotgun (WGS) entry which is preliminary data.</text>
</comment>
<accession>A0A1V4SMF4</accession>
<organism evidence="2 3">
    <name type="scientific">Ruminiclostridium hungatei</name>
    <name type="common">Clostridium hungatei</name>
    <dbReference type="NCBI Taxonomy" id="48256"/>
    <lineage>
        <taxon>Bacteria</taxon>
        <taxon>Bacillati</taxon>
        <taxon>Bacillota</taxon>
        <taxon>Clostridia</taxon>
        <taxon>Eubacteriales</taxon>
        <taxon>Oscillospiraceae</taxon>
        <taxon>Ruminiclostridium</taxon>
    </lineage>
</organism>
<dbReference type="InterPro" id="IPR029044">
    <property type="entry name" value="Nucleotide-diphossugar_trans"/>
</dbReference>
<dbReference type="InterPro" id="IPR001173">
    <property type="entry name" value="Glyco_trans_2-like"/>
</dbReference>
<dbReference type="Proteomes" id="UP000191554">
    <property type="component" value="Unassembled WGS sequence"/>
</dbReference>
<keyword evidence="3" id="KW-1185">Reference proteome</keyword>
<dbReference type="PANTHER" id="PTHR43685:SF3">
    <property type="entry name" value="SLR2126 PROTEIN"/>
    <property type="match status" value="1"/>
</dbReference>
<feature type="domain" description="Glycosyltransferase 2-like" evidence="1">
    <location>
        <begin position="4"/>
        <end position="92"/>
    </location>
</feature>
<evidence type="ECO:0000313" key="3">
    <source>
        <dbReference type="Proteomes" id="UP000191554"/>
    </source>
</evidence>
<dbReference type="Gene3D" id="3.90.550.10">
    <property type="entry name" value="Spore Coat Polysaccharide Biosynthesis Protein SpsA, Chain A"/>
    <property type="match status" value="1"/>
</dbReference>
<dbReference type="OrthoDB" id="9812302at2"/>
<dbReference type="STRING" id="48256.CLHUN_12360"/>
<dbReference type="EMBL" id="MZGX01000006">
    <property type="protein sequence ID" value="OPX45004.1"/>
    <property type="molecule type" value="Genomic_DNA"/>
</dbReference>
<dbReference type="Pfam" id="PF00535">
    <property type="entry name" value="Glycos_transf_2"/>
    <property type="match status" value="1"/>
</dbReference>
<dbReference type="PANTHER" id="PTHR43685">
    <property type="entry name" value="GLYCOSYLTRANSFERASE"/>
    <property type="match status" value="1"/>
</dbReference>
<evidence type="ECO:0000313" key="2">
    <source>
        <dbReference type="EMBL" id="OPX45004.1"/>
    </source>
</evidence>
<name>A0A1V4SMF4_RUMHU</name>
<protein>
    <submittedName>
        <fullName evidence="2">Chondroitin synthase</fullName>
    </submittedName>
</protein>
<dbReference type="RefSeq" id="WP_080063685.1">
    <property type="nucleotide sequence ID" value="NZ_MZGX01000006.1"/>
</dbReference>
<sequence length="447" mass="50762">MKASVIIPTYNRSKIVELTLSSLVDQDIGRENYEVIVIDDGSSDNTREVVESFKDKINLIYYFQEDRGYRVALARNEGIKRACGEVLIFLDSGMAVGHSFVSAHCDAHRESSGNEGCAEARKVVIGYVFGYDPDYYTPDSIPPIVNFNDPDTTLRELERTREYPDIRTSVYLQVSDEINRLPAPWTLFWTTNVSVERSIMLEAGCFDEEYITWGIEDLECGYRLFQKGAVFILSRKASGIHYPHGRENYTNIISNQRNKRRFYQKHPNTDLELFMASGPLRFNQHYEDYLLFKKQLVSIPSYSELITGEAAEILSEELSGMRNIVFGCQDGYLLGVCKSSAGIEKDPELAKTARENNPEADVQEFIGCRTFYGTKEFEACLIAGSGFGLPQQILAGMVREAERIAKRVFWLGTPLNTRLSCFKYHQIRDLGNGLTLDEVNSLHNIIL</sequence>
<evidence type="ECO:0000259" key="1">
    <source>
        <dbReference type="Pfam" id="PF00535"/>
    </source>
</evidence>
<reference evidence="2 3" key="1">
    <citation type="submission" date="2017-03" db="EMBL/GenBank/DDBJ databases">
        <title>Genome sequence of Clostridium hungatei DSM 14427.</title>
        <authorList>
            <person name="Poehlein A."/>
            <person name="Daniel R."/>
        </authorList>
    </citation>
    <scope>NUCLEOTIDE SEQUENCE [LARGE SCALE GENOMIC DNA]</scope>
    <source>
        <strain evidence="2 3">DSM 14427</strain>
    </source>
</reference>
<dbReference type="SUPFAM" id="SSF53448">
    <property type="entry name" value="Nucleotide-diphospho-sugar transferases"/>
    <property type="match status" value="1"/>
</dbReference>